<evidence type="ECO:0000256" key="5">
    <source>
        <dbReference type="RuleBase" id="RU361153"/>
    </source>
</evidence>
<comment type="caution">
    <text evidence="9">The sequence shown here is derived from an EMBL/GenBank/DDBJ whole genome shotgun (WGS) entry which is preliminary data.</text>
</comment>
<evidence type="ECO:0000256" key="1">
    <source>
        <dbReference type="ARBA" id="ARBA00000966"/>
    </source>
</evidence>
<dbReference type="InterPro" id="IPR017853">
    <property type="entry name" value="GH"/>
</dbReference>
<keyword evidence="10" id="KW-1185">Reference proteome</keyword>
<gene>
    <name evidence="9" type="ORF">GCM10025782_20570</name>
</gene>
<reference evidence="10" key="1">
    <citation type="journal article" date="2019" name="Int. J. Syst. Evol. Microbiol.">
        <title>The Global Catalogue of Microorganisms (GCM) 10K type strain sequencing project: providing services to taxonomists for standard genome sequencing and annotation.</title>
        <authorList>
            <consortium name="The Broad Institute Genomics Platform"/>
            <consortium name="The Broad Institute Genome Sequencing Center for Infectious Disease"/>
            <person name="Wu L."/>
            <person name="Ma J."/>
        </authorList>
    </citation>
    <scope>NUCLEOTIDE SEQUENCE [LARGE SCALE GENOMIC DNA]</scope>
    <source>
        <strain evidence="10">JCM 18961</strain>
    </source>
</reference>
<keyword evidence="7" id="KW-0732">Signal</keyword>
<organism evidence="9 10">
    <name type="scientific">Pedococcus ginsenosidimutans</name>
    <dbReference type="NCBI Taxonomy" id="490570"/>
    <lineage>
        <taxon>Bacteria</taxon>
        <taxon>Bacillati</taxon>
        <taxon>Actinomycetota</taxon>
        <taxon>Actinomycetes</taxon>
        <taxon>Micrococcales</taxon>
        <taxon>Intrasporangiaceae</taxon>
        <taxon>Pedococcus</taxon>
    </lineage>
</organism>
<keyword evidence="4 5" id="KW-0326">Glycosidase</keyword>
<dbReference type="PANTHER" id="PTHR34142:SF1">
    <property type="entry name" value="GLYCOSIDE HYDROLASE FAMILY 5 DOMAIN-CONTAINING PROTEIN"/>
    <property type="match status" value="1"/>
</dbReference>
<dbReference type="PROSITE" id="PS00659">
    <property type="entry name" value="GLYCOSYL_HYDROL_F5"/>
    <property type="match status" value="1"/>
</dbReference>
<comment type="similarity">
    <text evidence="5">Belongs to the glycosyl hydrolase 5 (cellulase A) family.</text>
</comment>
<dbReference type="Pfam" id="PF00150">
    <property type="entry name" value="Cellulase"/>
    <property type="match status" value="1"/>
</dbReference>
<dbReference type="Gene3D" id="3.20.20.80">
    <property type="entry name" value="Glycosidases"/>
    <property type="match status" value="1"/>
</dbReference>
<name>A0ABP8Y5S2_9MICO</name>
<evidence type="ECO:0000256" key="7">
    <source>
        <dbReference type="SAM" id="SignalP"/>
    </source>
</evidence>
<evidence type="ECO:0000259" key="8">
    <source>
        <dbReference type="Pfam" id="PF00150"/>
    </source>
</evidence>
<feature type="domain" description="Glycoside hydrolase family 5" evidence="8">
    <location>
        <begin position="106"/>
        <end position="393"/>
    </location>
</feature>
<evidence type="ECO:0000256" key="6">
    <source>
        <dbReference type="SAM" id="MobiDB-lite"/>
    </source>
</evidence>
<sequence>MRSRYVVAVAALAAVLFGASVSRLWASPTPPADEARDVPTTSTRSATALASTPAPASTTASTPAATSGTTSAPTPAASTTDTPTTDTSTSTGSRALAVSVSGNHLVDASGTPVRLLGVNRSGTQYACAEGWGVFDGPADPPSVAAIASWGATAVRVSLNEQCWLGVNGLPVGTTAEAYRQAVVTYVDLLNRAGMYVVLDLHWNAPGSARAGDQQPMADRDHAPAFWAGVAATFKDHPAVLFDLYNEPYPDDNRDTDAAWQCVRDGGTCPGVDFTAAGSQEMLDAVRGAGARNVVLVGGPQYAGTLTRWTEFRPHDPAGQLAASVHIYYNTPKDPEWSPCYVSECWTRTIEPLAATTPVVIGEVGEHDCASGLLLPLLQWADAHDIGYLAWSWITGDCAKEPALISGYDGTPSGEGAGYRAHLLSQTTTAAGGATPANVRPAPQPAPHTTPGG</sequence>
<dbReference type="PANTHER" id="PTHR34142">
    <property type="entry name" value="ENDO-BETA-1,4-GLUCANASE A"/>
    <property type="match status" value="1"/>
</dbReference>
<feature type="region of interest" description="Disordered" evidence="6">
    <location>
        <begin position="429"/>
        <end position="452"/>
    </location>
</feature>
<proteinExistence type="inferred from homology"/>
<evidence type="ECO:0000313" key="9">
    <source>
        <dbReference type="EMBL" id="GAA4722503.1"/>
    </source>
</evidence>
<dbReference type="InterPro" id="IPR018087">
    <property type="entry name" value="Glyco_hydro_5_CS"/>
</dbReference>
<dbReference type="SUPFAM" id="SSF51445">
    <property type="entry name" value="(Trans)glycosidases"/>
    <property type="match status" value="1"/>
</dbReference>
<protein>
    <recommendedName>
        <fullName evidence="2">cellulase</fullName>
        <ecNumber evidence="2">3.2.1.4</ecNumber>
    </recommendedName>
</protein>
<evidence type="ECO:0000256" key="4">
    <source>
        <dbReference type="ARBA" id="ARBA00023295"/>
    </source>
</evidence>
<feature type="signal peptide" evidence="7">
    <location>
        <begin position="1"/>
        <end position="26"/>
    </location>
</feature>
<dbReference type="InterPro" id="IPR001547">
    <property type="entry name" value="Glyco_hydro_5"/>
</dbReference>
<dbReference type="RefSeq" id="WP_345503023.1">
    <property type="nucleotide sequence ID" value="NZ_BAABLO010000005.1"/>
</dbReference>
<feature type="chain" id="PRO_5046848026" description="cellulase" evidence="7">
    <location>
        <begin position="27"/>
        <end position="452"/>
    </location>
</feature>
<dbReference type="Proteomes" id="UP001500556">
    <property type="component" value="Unassembled WGS sequence"/>
</dbReference>
<dbReference type="EMBL" id="BAABLO010000005">
    <property type="protein sequence ID" value="GAA4722503.1"/>
    <property type="molecule type" value="Genomic_DNA"/>
</dbReference>
<evidence type="ECO:0000313" key="10">
    <source>
        <dbReference type="Proteomes" id="UP001500556"/>
    </source>
</evidence>
<comment type="catalytic activity">
    <reaction evidence="1">
        <text>Endohydrolysis of (1-&gt;4)-beta-D-glucosidic linkages in cellulose, lichenin and cereal beta-D-glucans.</text>
        <dbReference type="EC" id="3.2.1.4"/>
    </reaction>
</comment>
<dbReference type="EC" id="3.2.1.4" evidence="2"/>
<accession>A0ABP8Y5S2</accession>
<keyword evidence="3 5" id="KW-0378">Hydrolase</keyword>
<feature type="region of interest" description="Disordered" evidence="6">
    <location>
        <begin position="25"/>
        <end position="92"/>
    </location>
</feature>
<evidence type="ECO:0000256" key="2">
    <source>
        <dbReference type="ARBA" id="ARBA00012601"/>
    </source>
</evidence>
<evidence type="ECO:0000256" key="3">
    <source>
        <dbReference type="ARBA" id="ARBA00022801"/>
    </source>
</evidence>
<feature type="compositionally biased region" description="Low complexity" evidence="6">
    <location>
        <begin position="39"/>
        <end position="92"/>
    </location>
</feature>
<feature type="compositionally biased region" description="Pro residues" evidence="6">
    <location>
        <begin position="441"/>
        <end position="452"/>
    </location>
</feature>